<comment type="subunit">
    <text evidence="2 6">Homodimer.</text>
</comment>
<protein>
    <recommendedName>
        <fullName evidence="6">Aromatic amino acid aminotransferase</fullName>
        <shortName evidence="6">ArAT</shortName>
        <ecNumber evidence="6">2.6.1.57</ecNumber>
    </recommendedName>
</protein>
<dbReference type="GO" id="GO:0030170">
    <property type="term" value="F:pyridoxal phosphate binding"/>
    <property type="evidence" value="ECO:0007669"/>
    <property type="project" value="UniProtKB-UniRule"/>
</dbReference>
<dbReference type="PANTHER" id="PTHR43643:SF3">
    <property type="entry name" value="HISTIDINOL-PHOSPHATE AMINOTRANSFERASE"/>
    <property type="match status" value="1"/>
</dbReference>
<evidence type="ECO:0000256" key="1">
    <source>
        <dbReference type="ARBA" id="ARBA00001933"/>
    </source>
</evidence>
<dbReference type="SUPFAM" id="SSF53383">
    <property type="entry name" value="PLP-dependent transferases"/>
    <property type="match status" value="1"/>
</dbReference>
<evidence type="ECO:0000259" key="7">
    <source>
        <dbReference type="Pfam" id="PF00155"/>
    </source>
</evidence>
<dbReference type="PANTHER" id="PTHR43643">
    <property type="entry name" value="HISTIDINOL-PHOSPHATE AMINOTRANSFERASE 2"/>
    <property type="match status" value="1"/>
</dbReference>
<comment type="caution">
    <text evidence="8">The sequence shown here is derived from an EMBL/GenBank/DDBJ whole genome shotgun (WGS) entry which is preliminary data.</text>
</comment>
<sequence>MSPIRPRAALSALPSYAAGKPPVPVEGLVAYKLSSNENPWGPVPAAQEAIAHAAAGVHRYPDPATVRLREQIAQTLGVPAEDVVTAAGSLGALSQIIAAFAGTGADGVADEVLYSWRSFEAYPILVTTAGAANVQVPNRPDGSHDLEAMLAAVTERTRVILLCSPNNPTGPSLSQAAVDDFLAKVPDDVVVVVDEAYREFQSDPDVVEGVRTYQAHPNVVALRTFSKAHGLAGLRVGFSLSQQPITQQLRKVTVPFAVTELAQAAAVATLANPDQVAQRVNRITAERDRVQAELAQMGCWVPGTQANFVWLDLGEDSERFVAACTEQALAVRGFAGEGVRVTIGEPEANDRFLRVCRNFSPLPSAPGHPVP</sequence>
<evidence type="ECO:0000256" key="6">
    <source>
        <dbReference type="HAMAP-Rule" id="MF_01513"/>
    </source>
</evidence>
<keyword evidence="4 6" id="KW-0808">Transferase</keyword>
<dbReference type="Pfam" id="PF00155">
    <property type="entry name" value="Aminotran_1_2"/>
    <property type="match status" value="1"/>
</dbReference>
<reference evidence="8 9" key="1">
    <citation type="submission" date="2020-02" db="EMBL/GenBank/DDBJ databases">
        <authorList>
            <person name="Sun Q."/>
        </authorList>
    </citation>
    <scope>NUCLEOTIDE SEQUENCE [LARGE SCALE GENOMIC DNA]</scope>
    <source>
        <strain evidence="8 9">YIM 13062</strain>
    </source>
</reference>
<dbReference type="Proteomes" id="UP000521379">
    <property type="component" value="Unassembled WGS sequence"/>
</dbReference>
<dbReference type="AlphaFoldDB" id="A0A846U447"/>
<comment type="function">
    <text evidence="6">Aminotransferase that catalyzes the conversion of aromatic amino acids and 2-oxoglutarate into corresponding aromatic oxo acids and L-glutamate.</text>
</comment>
<organism evidence="8 9">
    <name type="scientific">Kocuria subflava</name>
    <dbReference type="NCBI Taxonomy" id="1736139"/>
    <lineage>
        <taxon>Bacteria</taxon>
        <taxon>Bacillati</taxon>
        <taxon>Actinomycetota</taxon>
        <taxon>Actinomycetes</taxon>
        <taxon>Micrococcales</taxon>
        <taxon>Micrococcaceae</taxon>
        <taxon>Kocuria</taxon>
    </lineage>
</organism>
<dbReference type="InterPro" id="IPR024892">
    <property type="entry name" value="ArAT"/>
</dbReference>
<accession>A0A846U447</accession>
<dbReference type="InterPro" id="IPR050106">
    <property type="entry name" value="HistidinolP_aminotransfase"/>
</dbReference>
<evidence type="ECO:0000256" key="3">
    <source>
        <dbReference type="ARBA" id="ARBA00022576"/>
    </source>
</evidence>
<evidence type="ECO:0000313" key="9">
    <source>
        <dbReference type="Proteomes" id="UP000521379"/>
    </source>
</evidence>
<dbReference type="HAMAP" id="MF_01023">
    <property type="entry name" value="HisC_aminotrans_2"/>
    <property type="match status" value="1"/>
</dbReference>
<gene>
    <name evidence="8" type="primary">hisC</name>
    <name evidence="6" type="synonym">pat</name>
    <name evidence="8" type="ORF">GTW58_00905</name>
</gene>
<dbReference type="InterPro" id="IPR004839">
    <property type="entry name" value="Aminotransferase_I/II_large"/>
</dbReference>
<dbReference type="Gene3D" id="3.40.640.10">
    <property type="entry name" value="Type I PLP-dependent aspartate aminotransferase-like (Major domain)"/>
    <property type="match status" value="1"/>
</dbReference>
<keyword evidence="9" id="KW-1185">Reference proteome</keyword>
<dbReference type="InterPro" id="IPR005861">
    <property type="entry name" value="HisP_aminotrans"/>
</dbReference>
<dbReference type="HAMAP" id="MF_01513">
    <property type="entry name" value="Phe_aminotrans_2"/>
    <property type="match status" value="1"/>
</dbReference>
<dbReference type="InterPro" id="IPR015422">
    <property type="entry name" value="PyrdxlP-dep_Trfase_small"/>
</dbReference>
<comment type="catalytic activity">
    <reaction evidence="6">
        <text>an aromatic L-alpha-amino acid + 2-oxoglutarate = an aromatic oxo-acid + L-glutamate</text>
        <dbReference type="Rhea" id="RHEA:17533"/>
        <dbReference type="ChEBI" id="CHEBI:16810"/>
        <dbReference type="ChEBI" id="CHEBI:29985"/>
        <dbReference type="ChEBI" id="CHEBI:73309"/>
        <dbReference type="ChEBI" id="CHEBI:84824"/>
        <dbReference type="EC" id="2.6.1.57"/>
    </reaction>
</comment>
<comment type="cofactor">
    <cofactor evidence="1 6">
        <name>pyridoxal 5'-phosphate</name>
        <dbReference type="ChEBI" id="CHEBI:597326"/>
    </cofactor>
</comment>
<dbReference type="InterPro" id="IPR015421">
    <property type="entry name" value="PyrdxlP-dep_Trfase_major"/>
</dbReference>
<evidence type="ECO:0000256" key="5">
    <source>
        <dbReference type="ARBA" id="ARBA00022898"/>
    </source>
</evidence>
<dbReference type="GO" id="GO:0004400">
    <property type="term" value="F:histidinol-phosphate transaminase activity"/>
    <property type="evidence" value="ECO:0007669"/>
    <property type="project" value="InterPro"/>
</dbReference>
<dbReference type="EC" id="2.6.1.57" evidence="6"/>
<proteinExistence type="inferred from homology"/>
<feature type="modified residue" description="N6-(pyridoxal phosphate)lysine" evidence="6">
    <location>
        <position position="227"/>
    </location>
</feature>
<dbReference type="GO" id="GO:0000105">
    <property type="term" value="P:L-histidine biosynthetic process"/>
    <property type="evidence" value="ECO:0007669"/>
    <property type="project" value="InterPro"/>
</dbReference>
<evidence type="ECO:0000256" key="2">
    <source>
        <dbReference type="ARBA" id="ARBA00011738"/>
    </source>
</evidence>
<dbReference type="NCBIfam" id="TIGR01141">
    <property type="entry name" value="hisC"/>
    <property type="match status" value="1"/>
</dbReference>
<dbReference type="RefSeq" id="WP_119932163.1">
    <property type="nucleotide sequence ID" value="NZ_JAAVUN010000001.1"/>
</dbReference>
<dbReference type="EMBL" id="JAAVUN010000001">
    <property type="protein sequence ID" value="NKE08526.1"/>
    <property type="molecule type" value="Genomic_DNA"/>
</dbReference>
<dbReference type="Gene3D" id="3.90.1150.10">
    <property type="entry name" value="Aspartate Aminotransferase, domain 1"/>
    <property type="match status" value="1"/>
</dbReference>
<feature type="domain" description="Aminotransferase class I/classII large" evidence="7">
    <location>
        <begin position="32"/>
        <end position="354"/>
    </location>
</feature>
<dbReference type="GO" id="GO:0008793">
    <property type="term" value="F:aromatic-amino-acid transaminase activity"/>
    <property type="evidence" value="ECO:0007669"/>
    <property type="project" value="UniProtKB-UniRule"/>
</dbReference>
<name>A0A846U447_9MICC</name>
<evidence type="ECO:0000313" key="8">
    <source>
        <dbReference type="EMBL" id="NKE08526.1"/>
    </source>
</evidence>
<comment type="similarity">
    <text evidence="6">Belongs to the class-II pyridoxal-phosphate-dependent aminotransferase family.</text>
</comment>
<dbReference type="CDD" id="cd00609">
    <property type="entry name" value="AAT_like"/>
    <property type="match status" value="1"/>
</dbReference>
<keyword evidence="5 6" id="KW-0663">Pyridoxal phosphate</keyword>
<evidence type="ECO:0000256" key="4">
    <source>
        <dbReference type="ARBA" id="ARBA00022679"/>
    </source>
</evidence>
<dbReference type="InterPro" id="IPR015424">
    <property type="entry name" value="PyrdxlP-dep_Trfase"/>
</dbReference>
<keyword evidence="3 6" id="KW-0032">Aminotransferase</keyword>
<dbReference type="NCBIfam" id="NF002878">
    <property type="entry name" value="PRK03321.1"/>
    <property type="match status" value="1"/>
</dbReference>